<dbReference type="SUPFAM" id="SSF82866">
    <property type="entry name" value="Multidrug efflux transporter AcrB transmembrane domain"/>
    <property type="match status" value="2"/>
</dbReference>
<organism evidence="3 4">
    <name type="scientific">Humisphaera borealis</name>
    <dbReference type="NCBI Taxonomy" id="2807512"/>
    <lineage>
        <taxon>Bacteria</taxon>
        <taxon>Pseudomonadati</taxon>
        <taxon>Planctomycetota</taxon>
        <taxon>Phycisphaerae</taxon>
        <taxon>Tepidisphaerales</taxon>
        <taxon>Tepidisphaeraceae</taxon>
        <taxon>Humisphaera</taxon>
    </lineage>
</organism>
<dbReference type="Gene3D" id="3.30.70.1440">
    <property type="entry name" value="Multidrug efflux transporter AcrB pore domain"/>
    <property type="match status" value="1"/>
</dbReference>
<feature type="transmembrane region" description="Helical" evidence="2">
    <location>
        <begin position="462"/>
        <end position="481"/>
    </location>
</feature>
<name>A0A7M2WQE9_9BACT</name>
<proteinExistence type="predicted"/>
<dbReference type="Gene3D" id="3.30.70.1320">
    <property type="entry name" value="Multidrug efflux transporter AcrB pore domain like"/>
    <property type="match status" value="1"/>
</dbReference>
<dbReference type="Gene3D" id="1.20.1640.10">
    <property type="entry name" value="Multidrug efflux transporter AcrB transmembrane domain"/>
    <property type="match status" value="4"/>
</dbReference>
<dbReference type="EMBL" id="CP063458">
    <property type="protein sequence ID" value="QOV87676.1"/>
    <property type="molecule type" value="Genomic_DNA"/>
</dbReference>
<dbReference type="PANTHER" id="PTHR32063">
    <property type="match status" value="1"/>
</dbReference>
<dbReference type="InterPro" id="IPR027463">
    <property type="entry name" value="AcrB_DN_DC_subdom"/>
</dbReference>
<feature type="transmembrane region" description="Helical" evidence="2">
    <location>
        <begin position="364"/>
        <end position="384"/>
    </location>
</feature>
<dbReference type="Gene3D" id="3.30.2090.10">
    <property type="entry name" value="Multidrug efflux transporter AcrB TolC docking domain, DN and DC subdomains"/>
    <property type="match status" value="2"/>
</dbReference>
<evidence type="ECO:0000256" key="2">
    <source>
        <dbReference type="SAM" id="Phobius"/>
    </source>
</evidence>
<feature type="transmembrane region" description="Helical" evidence="2">
    <location>
        <begin position="999"/>
        <end position="1021"/>
    </location>
</feature>
<feature type="transmembrane region" description="Helical" evidence="2">
    <location>
        <begin position="1105"/>
        <end position="1124"/>
    </location>
</feature>
<sequence>MWIVRLALRRPYTFVVAALLVLILGVVTIFRTPTDVFPNVDIPVVAVVWQYGGMSSDEMENRIVTPFERFIVTTVNDIDHIESQSLNGTGVVKVFFQKGAKIEEAMSQVTATAQTAVGRMPPGTQPPLVIRYSASAVPIMQLSISSDTIPEQQLFDVTINQLRTQLITIPGVLIPFPYGGRQRQVMVDLDPDKLRAWGISAQEVSNAVSAQNLVLPAGTAKIGDQEYPVRLNSSPDVAAQINDMPIKTTRGTVVYIRDVAHVRDGFQVQTNVVHAGGKRSVLMSVLKQGNASTLDVVSAVKAALPAAQAQLAPEIRDNLKIEVMFDQSLFVRASVMGVIMEAAIAAGLTALMILLFLGSWRSTLVVIISIPLSILVSIIVLSFAGYTLNVMTLGGMALAVGILVDDATVEIENIHRNLHQRKRLVRAILDGAQQIAVPAFVATLCICIVFVPVAFISGAARFLFTPLALAVVIAMMTSYLLSRTLVPTMVHYLLASEVEMYGGELDPDDPHAAGALEHKRHHTTGEHDATGWERFRGWLRKPAARIGLMVGVAAVVVLMFALRSMAVSGSLPWLADAWQGIAGWIAESPLRAALWVIAIGLSIALLVFISRYMLIWRVHFAFNRQFERMRRRYGSLLNWTLDHKLGSTAFFAAIVLFSCVLLFPIVGQDFFPTVDAGQLRLHVRTPAGTRIEQTEVQFARVTAAIRKLIPAKDLGEVIDNMGIPNSGINLALSDGTLNSPAEGEFLISLKEGHQPTEDYIRLLRKELPRQFPELVFYFQPPDIVTQVLNFGLSSPINVEIAGPLRNDKQNREIAKQIMNDLRGKPGITDLRIAQVTSAPDFRVNVDRTRAAQVGLTQRDVAQDLLISLSGTLQAAPNYWMNPATGITYNVIVQTPQYRIDSINALENMPIQPPGDGQGTAAEPQLLGNILDSLERSTTASNINHQNILRTSDVQMNVFGTDLGSAAKHVREITAKYESKLPKGSKITLRGQVESMSSSFQGLAIGLIFAVALVYLLMVVNFQSWLDPLIILMALPGAAAGILWMLFATGTTISVPALMGAIMAVGVATANSILMVTFANDLRKEREGITAREAALSAGMTRLRPVLMTAAAMIIGMLPMAVGHGEGGEQNAPLGRAVIGGLLLATVTTLFFVPVVYSALKRRSPKVHVEPELRDPQDPYAKPHDSESALQPQVAHAS</sequence>
<protein>
    <submittedName>
        <fullName evidence="3">Efflux RND transporter permease subunit</fullName>
    </submittedName>
</protein>
<dbReference type="Proteomes" id="UP000593765">
    <property type="component" value="Chromosome"/>
</dbReference>
<keyword evidence="2" id="KW-0472">Membrane</keyword>
<dbReference type="GO" id="GO:0042910">
    <property type="term" value="F:xenobiotic transmembrane transporter activity"/>
    <property type="evidence" value="ECO:0007669"/>
    <property type="project" value="TreeGrafter"/>
</dbReference>
<feature type="transmembrane region" description="Helical" evidence="2">
    <location>
        <begin position="1028"/>
        <end position="1046"/>
    </location>
</feature>
<dbReference type="RefSeq" id="WP_206290586.1">
    <property type="nucleotide sequence ID" value="NZ_CP063458.1"/>
</dbReference>
<dbReference type="SUPFAM" id="SSF82693">
    <property type="entry name" value="Multidrug efflux transporter AcrB pore domain, PN1, PN2, PC1 and PC2 subdomains"/>
    <property type="match status" value="2"/>
</dbReference>
<dbReference type="Pfam" id="PF00873">
    <property type="entry name" value="ACR_tran"/>
    <property type="match status" value="2"/>
</dbReference>
<feature type="transmembrane region" description="Helical" evidence="2">
    <location>
        <begin position="1052"/>
        <end position="1075"/>
    </location>
</feature>
<dbReference type="SUPFAM" id="SSF82714">
    <property type="entry name" value="Multidrug efflux transporter AcrB TolC docking domain, DN and DC subdomains"/>
    <property type="match status" value="2"/>
</dbReference>
<dbReference type="PRINTS" id="PR00702">
    <property type="entry name" value="ACRIFLAVINRP"/>
</dbReference>
<feature type="transmembrane region" description="Helical" evidence="2">
    <location>
        <begin position="1136"/>
        <end position="1159"/>
    </location>
</feature>
<feature type="transmembrane region" description="Helical" evidence="2">
    <location>
        <begin position="636"/>
        <end position="663"/>
    </location>
</feature>
<feature type="transmembrane region" description="Helical" evidence="2">
    <location>
        <begin position="12"/>
        <end position="30"/>
    </location>
</feature>
<evidence type="ECO:0000256" key="1">
    <source>
        <dbReference type="SAM" id="MobiDB-lite"/>
    </source>
</evidence>
<dbReference type="AlphaFoldDB" id="A0A7M2WQE9"/>
<dbReference type="KEGG" id="hbs:IPV69_15430"/>
<dbReference type="Gene3D" id="3.30.70.1430">
    <property type="entry name" value="Multidrug efflux transporter AcrB pore domain"/>
    <property type="match status" value="2"/>
</dbReference>
<keyword evidence="4" id="KW-1185">Reference proteome</keyword>
<feature type="transmembrane region" description="Helical" evidence="2">
    <location>
        <begin position="329"/>
        <end position="357"/>
    </location>
</feature>
<evidence type="ECO:0000313" key="3">
    <source>
        <dbReference type="EMBL" id="QOV87676.1"/>
    </source>
</evidence>
<keyword evidence="2" id="KW-0812">Transmembrane</keyword>
<feature type="transmembrane region" description="Helical" evidence="2">
    <location>
        <begin position="435"/>
        <end position="456"/>
    </location>
</feature>
<dbReference type="InterPro" id="IPR001036">
    <property type="entry name" value="Acrflvin-R"/>
</dbReference>
<feature type="transmembrane region" description="Helical" evidence="2">
    <location>
        <begin position="390"/>
        <end position="414"/>
    </location>
</feature>
<reference evidence="3 4" key="1">
    <citation type="submission" date="2020-10" db="EMBL/GenBank/DDBJ databases">
        <title>Wide distribution of Phycisphaera-like planctomycetes from WD2101 soil group in peatlands and genome analysis of the first cultivated representative.</title>
        <authorList>
            <person name="Dedysh S.N."/>
            <person name="Beletsky A.V."/>
            <person name="Ivanova A."/>
            <person name="Kulichevskaya I.S."/>
            <person name="Suzina N.E."/>
            <person name="Philippov D.A."/>
            <person name="Rakitin A.L."/>
            <person name="Mardanov A.V."/>
            <person name="Ravin N.V."/>
        </authorList>
    </citation>
    <scope>NUCLEOTIDE SEQUENCE [LARGE SCALE GENOMIC DNA]</scope>
    <source>
        <strain evidence="3 4">M1803</strain>
    </source>
</reference>
<gene>
    <name evidence="3" type="ORF">IPV69_15430</name>
</gene>
<feature type="transmembrane region" description="Helical" evidence="2">
    <location>
        <begin position="592"/>
        <end position="615"/>
    </location>
</feature>
<keyword evidence="2" id="KW-1133">Transmembrane helix</keyword>
<dbReference type="GO" id="GO:0005886">
    <property type="term" value="C:plasma membrane"/>
    <property type="evidence" value="ECO:0007669"/>
    <property type="project" value="TreeGrafter"/>
</dbReference>
<evidence type="ECO:0000313" key="4">
    <source>
        <dbReference type="Proteomes" id="UP000593765"/>
    </source>
</evidence>
<feature type="region of interest" description="Disordered" evidence="1">
    <location>
        <begin position="1165"/>
        <end position="1197"/>
    </location>
</feature>
<accession>A0A7M2WQE9</accession>
<dbReference type="PANTHER" id="PTHR32063:SF8">
    <property type="entry name" value="CATION EFFLUX PROTEIN"/>
    <property type="match status" value="1"/>
</dbReference>
<feature type="transmembrane region" description="Helical" evidence="2">
    <location>
        <begin position="543"/>
        <end position="562"/>
    </location>
</feature>
<feature type="compositionally biased region" description="Basic and acidic residues" evidence="1">
    <location>
        <begin position="1166"/>
        <end position="1186"/>
    </location>
</feature>